<feature type="compositionally biased region" description="Basic residues" evidence="3">
    <location>
        <begin position="117"/>
        <end position="132"/>
    </location>
</feature>
<dbReference type="Gene3D" id="1.10.238.10">
    <property type="entry name" value="EF-hand"/>
    <property type="match status" value="1"/>
</dbReference>
<evidence type="ECO:0000256" key="3">
    <source>
        <dbReference type="SAM" id="MobiDB-lite"/>
    </source>
</evidence>
<dbReference type="PANTHER" id="PTHR23050">
    <property type="entry name" value="CALCIUM BINDING PROTEIN"/>
    <property type="match status" value="1"/>
</dbReference>
<protein>
    <recommendedName>
        <fullName evidence="4">EF-hand domain-containing protein</fullName>
    </recommendedName>
</protein>
<feature type="domain" description="EF-hand" evidence="4">
    <location>
        <begin position="76"/>
        <end position="111"/>
    </location>
</feature>
<dbReference type="InterPro" id="IPR011992">
    <property type="entry name" value="EF-hand-dom_pair"/>
</dbReference>
<feature type="region of interest" description="Disordered" evidence="3">
    <location>
        <begin position="108"/>
        <end position="132"/>
    </location>
</feature>
<keyword evidence="1" id="KW-0677">Repeat</keyword>
<dbReference type="EMBL" id="JARBDR010000640">
    <property type="protein sequence ID" value="KAJ8309799.1"/>
    <property type="molecule type" value="Genomic_DNA"/>
</dbReference>
<dbReference type="InterPro" id="IPR002048">
    <property type="entry name" value="EF_hand_dom"/>
</dbReference>
<evidence type="ECO:0000256" key="2">
    <source>
        <dbReference type="ARBA" id="ARBA00022837"/>
    </source>
</evidence>
<dbReference type="CDD" id="cd00051">
    <property type="entry name" value="EFh"/>
    <property type="match status" value="1"/>
</dbReference>
<organism evidence="5 6">
    <name type="scientific">Tegillarca granosa</name>
    <name type="common">Malaysian cockle</name>
    <name type="synonym">Anadara granosa</name>
    <dbReference type="NCBI Taxonomy" id="220873"/>
    <lineage>
        <taxon>Eukaryota</taxon>
        <taxon>Metazoa</taxon>
        <taxon>Spiralia</taxon>
        <taxon>Lophotrochozoa</taxon>
        <taxon>Mollusca</taxon>
        <taxon>Bivalvia</taxon>
        <taxon>Autobranchia</taxon>
        <taxon>Pteriomorphia</taxon>
        <taxon>Arcoida</taxon>
        <taxon>Arcoidea</taxon>
        <taxon>Arcidae</taxon>
        <taxon>Tegillarca</taxon>
    </lineage>
</organism>
<dbReference type="InterPro" id="IPR018247">
    <property type="entry name" value="EF_Hand_1_Ca_BS"/>
</dbReference>
<evidence type="ECO:0000259" key="4">
    <source>
        <dbReference type="PROSITE" id="PS50222"/>
    </source>
</evidence>
<evidence type="ECO:0000313" key="6">
    <source>
        <dbReference type="Proteomes" id="UP001217089"/>
    </source>
</evidence>
<evidence type="ECO:0000313" key="5">
    <source>
        <dbReference type="EMBL" id="KAJ8309799.1"/>
    </source>
</evidence>
<feature type="non-terminal residue" evidence="5">
    <location>
        <position position="132"/>
    </location>
</feature>
<gene>
    <name evidence="5" type="ORF">KUTeg_011664</name>
</gene>
<dbReference type="SUPFAM" id="SSF47473">
    <property type="entry name" value="EF-hand"/>
    <property type="match status" value="1"/>
</dbReference>
<dbReference type="Pfam" id="PF13499">
    <property type="entry name" value="EF-hand_7"/>
    <property type="match status" value="1"/>
</dbReference>
<evidence type="ECO:0000256" key="1">
    <source>
        <dbReference type="ARBA" id="ARBA00022737"/>
    </source>
</evidence>
<accession>A0ABQ9EXA5</accession>
<dbReference type="SMART" id="SM00054">
    <property type="entry name" value="EFh"/>
    <property type="match status" value="2"/>
</dbReference>
<dbReference type="PROSITE" id="PS50222">
    <property type="entry name" value="EF_HAND_2"/>
    <property type="match status" value="2"/>
</dbReference>
<name>A0ABQ9EXA5_TEGGR</name>
<keyword evidence="6" id="KW-1185">Reference proteome</keyword>
<dbReference type="PROSITE" id="PS00018">
    <property type="entry name" value="EF_HAND_1"/>
    <property type="match status" value="2"/>
</dbReference>
<reference evidence="5 6" key="1">
    <citation type="submission" date="2022-12" db="EMBL/GenBank/DDBJ databases">
        <title>Chromosome-level genome of Tegillarca granosa.</title>
        <authorList>
            <person name="Kim J."/>
        </authorList>
    </citation>
    <scope>NUCLEOTIDE SEQUENCE [LARGE SCALE GENOMIC DNA]</scope>
    <source>
        <strain evidence="5">Teg-2019</strain>
        <tissue evidence="5">Adductor muscle</tissue>
    </source>
</reference>
<keyword evidence="2" id="KW-0106">Calcium</keyword>
<dbReference type="Proteomes" id="UP001217089">
    <property type="component" value="Unassembled WGS sequence"/>
</dbReference>
<comment type="caution">
    <text evidence="5">The sequence shown here is derived from an EMBL/GenBank/DDBJ whole genome shotgun (WGS) entry which is preliminary data.</text>
</comment>
<feature type="domain" description="EF-hand" evidence="4">
    <location>
        <begin position="40"/>
        <end position="75"/>
    </location>
</feature>
<dbReference type="InterPro" id="IPR050145">
    <property type="entry name" value="Centrin_CML-like"/>
</dbReference>
<proteinExistence type="predicted"/>
<sequence length="132" mass="15189">MSFKKSIKQADSENFTSADASVSYKEFEYIYRRYLSTIEYKQAEMRAAFRMFDLDGNGYITKDELKAILCGKGDTFGDQEADELIEEADLNKDGKIDYIEFCYALFGEPPPTEQKTTTKKTKSKKKSMNNSF</sequence>